<reference evidence="1 2" key="1">
    <citation type="journal article" date="2024" name="Plant Biotechnol. J.">
        <title>Dendrobium thyrsiflorum genome and its molecular insights into genes involved in important horticultural traits.</title>
        <authorList>
            <person name="Chen B."/>
            <person name="Wang J.Y."/>
            <person name="Zheng P.J."/>
            <person name="Li K.L."/>
            <person name="Liang Y.M."/>
            <person name="Chen X.F."/>
            <person name="Zhang C."/>
            <person name="Zhao X."/>
            <person name="He X."/>
            <person name="Zhang G.Q."/>
            <person name="Liu Z.J."/>
            <person name="Xu Q."/>
        </authorList>
    </citation>
    <scope>NUCLEOTIDE SEQUENCE [LARGE SCALE GENOMIC DNA]</scope>
    <source>
        <strain evidence="1">GZMU011</strain>
    </source>
</reference>
<sequence>MLVSRLTKTYSSAFSEYALRVTIEILFCPKIFMMKLKSRVNIGWDLRGGDDGEFEDRVPEWIGAGEEDERSGYVGGEGMGEEWLCVLREELEIVTLLE</sequence>
<comment type="caution">
    <text evidence="1">The sequence shown here is derived from an EMBL/GenBank/DDBJ whole genome shotgun (WGS) entry which is preliminary data.</text>
</comment>
<keyword evidence="2" id="KW-1185">Reference proteome</keyword>
<dbReference type="AlphaFoldDB" id="A0ABD0UY79"/>
<dbReference type="EMBL" id="JANQDX010000010">
    <property type="protein sequence ID" value="KAL0917899.1"/>
    <property type="molecule type" value="Genomic_DNA"/>
</dbReference>
<protein>
    <submittedName>
        <fullName evidence="1">Uncharacterized protein</fullName>
    </submittedName>
</protein>
<dbReference type="Proteomes" id="UP001552299">
    <property type="component" value="Unassembled WGS sequence"/>
</dbReference>
<organism evidence="1 2">
    <name type="scientific">Dendrobium thyrsiflorum</name>
    <name type="common">Pinecone-like raceme dendrobium</name>
    <name type="synonym">Orchid</name>
    <dbReference type="NCBI Taxonomy" id="117978"/>
    <lineage>
        <taxon>Eukaryota</taxon>
        <taxon>Viridiplantae</taxon>
        <taxon>Streptophyta</taxon>
        <taxon>Embryophyta</taxon>
        <taxon>Tracheophyta</taxon>
        <taxon>Spermatophyta</taxon>
        <taxon>Magnoliopsida</taxon>
        <taxon>Liliopsida</taxon>
        <taxon>Asparagales</taxon>
        <taxon>Orchidaceae</taxon>
        <taxon>Epidendroideae</taxon>
        <taxon>Malaxideae</taxon>
        <taxon>Dendrobiinae</taxon>
        <taxon>Dendrobium</taxon>
    </lineage>
</organism>
<proteinExistence type="predicted"/>
<gene>
    <name evidence="1" type="ORF">M5K25_013003</name>
</gene>
<accession>A0ABD0UY79</accession>
<name>A0ABD0UY79_DENTH</name>
<evidence type="ECO:0000313" key="1">
    <source>
        <dbReference type="EMBL" id="KAL0917899.1"/>
    </source>
</evidence>
<evidence type="ECO:0000313" key="2">
    <source>
        <dbReference type="Proteomes" id="UP001552299"/>
    </source>
</evidence>